<name>A0A380A704_9GAMM</name>
<dbReference type="EMBL" id="UGYV01000001">
    <property type="protein sequence ID" value="SUI75460.1"/>
    <property type="molecule type" value="Genomic_DNA"/>
</dbReference>
<dbReference type="EC" id="2.4.1.212" evidence="2"/>
<dbReference type="GO" id="GO:0050501">
    <property type="term" value="F:hyaluronan synthase activity"/>
    <property type="evidence" value="ECO:0007669"/>
    <property type="project" value="UniProtKB-EC"/>
</dbReference>
<dbReference type="RefSeq" id="WP_115405990.1">
    <property type="nucleotide sequence ID" value="NZ_UGYV01000001.1"/>
</dbReference>
<dbReference type="CDD" id="cd00761">
    <property type="entry name" value="Glyco_tranf_GTA_type"/>
    <property type="match status" value="1"/>
</dbReference>
<reference evidence="2 3" key="1">
    <citation type="submission" date="2018-06" db="EMBL/GenBank/DDBJ databases">
        <authorList>
            <consortium name="Pathogen Informatics"/>
            <person name="Doyle S."/>
        </authorList>
    </citation>
    <scope>NUCLEOTIDE SEQUENCE [LARGE SCALE GENOMIC DNA]</scope>
    <source>
        <strain evidence="2 3">NCTC10736</strain>
    </source>
</reference>
<dbReference type="Pfam" id="PF00535">
    <property type="entry name" value="Glycos_transf_2"/>
    <property type="match status" value="1"/>
</dbReference>
<accession>A0A380A704</accession>
<dbReference type="Gene3D" id="3.90.550.10">
    <property type="entry name" value="Spore Coat Polysaccharide Biosynthesis Protein SpsA, Chain A"/>
    <property type="match status" value="1"/>
</dbReference>
<dbReference type="FunFam" id="3.90.550.10:FF:000130">
    <property type="entry name" value="Family 2 glycosyl transferase"/>
    <property type="match status" value="1"/>
</dbReference>
<gene>
    <name evidence="2" type="primary">hyaD</name>
    <name evidence="2" type="ORF">NCTC10736_01713</name>
</gene>
<dbReference type="PANTHER" id="PTHR22916:SF3">
    <property type="entry name" value="UDP-GLCNAC:BETAGAL BETA-1,3-N-ACETYLGLUCOSAMINYLTRANSFERASE-LIKE PROTEIN 1"/>
    <property type="match status" value="1"/>
</dbReference>
<proteinExistence type="predicted"/>
<dbReference type="SUPFAM" id="SSF53448">
    <property type="entry name" value="Nucleotide-diphospho-sugar transferases"/>
    <property type="match status" value="1"/>
</dbReference>
<dbReference type="Proteomes" id="UP000255061">
    <property type="component" value="Unassembled WGS sequence"/>
</dbReference>
<organism evidence="2 3">
    <name type="scientific">Shewanella morhuae</name>
    <dbReference type="NCBI Taxonomy" id="365591"/>
    <lineage>
        <taxon>Bacteria</taxon>
        <taxon>Pseudomonadati</taxon>
        <taxon>Pseudomonadota</taxon>
        <taxon>Gammaproteobacteria</taxon>
        <taxon>Alteromonadales</taxon>
        <taxon>Shewanellaceae</taxon>
        <taxon>Shewanella</taxon>
    </lineage>
</organism>
<evidence type="ECO:0000313" key="2">
    <source>
        <dbReference type="EMBL" id="SUI75460.1"/>
    </source>
</evidence>
<sequence length="253" mass="29417">MTINRVEPLVSIIIPSFNCESSVARTIESVLNQSYKNWEIFIADDFSTDNTCKVIQNFIARDDRITLIKRSWNAGPAVTRNRAISCANGRYIAFLDADDSWYKNKLEEQIKFMQKNDIALSYTSYRRIHEDGRELGFVNAPKSVTYYDILKKNRIGCLTACYDTEKLGKVYMPNISKRQDLGLWLKILKRIDKAYGLQECLADYNVGVSSVSSNKIVAAKYQWRLYREIEKLPFRVSLYYFLHYVYNSIASRI</sequence>
<dbReference type="AlphaFoldDB" id="A0A380A704"/>
<keyword evidence="2" id="KW-0328">Glycosyltransferase</keyword>
<dbReference type="PANTHER" id="PTHR22916">
    <property type="entry name" value="GLYCOSYLTRANSFERASE"/>
    <property type="match status" value="1"/>
</dbReference>
<dbReference type="InterPro" id="IPR001173">
    <property type="entry name" value="Glyco_trans_2-like"/>
</dbReference>
<protein>
    <submittedName>
        <fullName evidence="2">Hyaluronan synthase</fullName>
        <ecNumber evidence="2">2.4.1.212</ecNumber>
    </submittedName>
</protein>
<keyword evidence="2" id="KW-0808">Transferase</keyword>
<dbReference type="InterPro" id="IPR029044">
    <property type="entry name" value="Nucleotide-diphossugar_trans"/>
</dbReference>
<evidence type="ECO:0000313" key="3">
    <source>
        <dbReference type="Proteomes" id="UP000255061"/>
    </source>
</evidence>
<evidence type="ECO:0000259" key="1">
    <source>
        <dbReference type="Pfam" id="PF00535"/>
    </source>
</evidence>
<feature type="domain" description="Glycosyltransferase 2-like" evidence="1">
    <location>
        <begin position="11"/>
        <end position="138"/>
    </location>
</feature>